<gene>
    <name evidence="2" type="ORF">ANN_02991</name>
</gene>
<dbReference type="EMBL" id="JAJSOF020000001">
    <property type="protein sequence ID" value="KAJ4451527.1"/>
    <property type="molecule type" value="Genomic_DNA"/>
</dbReference>
<feature type="compositionally biased region" description="Basic and acidic residues" evidence="1">
    <location>
        <begin position="351"/>
        <end position="365"/>
    </location>
</feature>
<keyword evidence="3" id="KW-1185">Reference proteome</keyword>
<dbReference type="SUPFAM" id="SSF57850">
    <property type="entry name" value="RING/U-box"/>
    <property type="match status" value="1"/>
</dbReference>
<feature type="region of interest" description="Disordered" evidence="1">
    <location>
        <begin position="336"/>
        <end position="397"/>
    </location>
</feature>
<evidence type="ECO:0000313" key="2">
    <source>
        <dbReference type="EMBL" id="KAJ4451527.1"/>
    </source>
</evidence>
<accession>A0ABQ8TXT5</accession>
<reference evidence="2 3" key="1">
    <citation type="journal article" date="2022" name="Allergy">
        <title>Genome assembly and annotation of Periplaneta americana reveal a comprehensive cockroach allergen profile.</title>
        <authorList>
            <person name="Wang L."/>
            <person name="Xiong Q."/>
            <person name="Saelim N."/>
            <person name="Wang L."/>
            <person name="Nong W."/>
            <person name="Wan A.T."/>
            <person name="Shi M."/>
            <person name="Liu X."/>
            <person name="Cao Q."/>
            <person name="Hui J.H.L."/>
            <person name="Sookrung N."/>
            <person name="Leung T.F."/>
            <person name="Tungtrongchitr A."/>
            <person name="Tsui S.K.W."/>
        </authorList>
    </citation>
    <scope>NUCLEOTIDE SEQUENCE [LARGE SCALE GENOMIC DNA]</scope>
    <source>
        <strain evidence="2">PWHHKU_190912</strain>
    </source>
</reference>
<organism evidence="2 3">
    <name type="scientific">Periplaneta americana</name>
    <name type="common">American cockroach</name>
    <name type="synonym">Blatta americana</name>
    <dbReference type="NCBI Taxonomy" id="6978"/>
    <lineage>
        <taxon>Eukaryota</taxon>
        <taxon>Metazoa</taxon>
        <taxon>Ecdysozoa</taxon>
        <taxon>Arthropoda</taxon>
        <taxon>Hexapoda</taxon>
        <taxon>Insecta</taxon>
        <taxon>Pterygota</taxon>
        <taxon>Neoptera</taxon>
        <taxon>Polyneoptera</taxon>
        <taxon>Dictyoptera</taxon>
        <taxon>Blattodea</taxon>
        <taxon>Blattoidea</taxon>
        <taxon>Blattidae</taxon>
        <taxon>Blattinae</taxon>
        <taxon>Periplaneta</taxon>
    </lineage>
</organism>
<sequence>MNESVVPVPFKCHRPGPGSNRNRLCYRGRLCISSFVNAIQTIRNSAQLSREISENENPKKHHVKLPVLNAVLPVCRNAITDVYILDVEESAANLVYHAGFVLLEDCGHSIEAKGLEEWLNIHDDQKDIQIETKVCPLCKTPINRTQRFMNVVKAQYNDVLTIKRRVFGDVAAIRRKEEALVRKLNSRSFYTAPETGPTMAFAPSVHTSMQLSQGENVERLQRYCNVPCDTVLECGHQCSGTCYGCYQDVYIWSVLCHVILHQHCSFEKSKVILKNIQYRYVTSRLIQFLSINKSPFEWKTSHRCLIDLRTRSQTPGVLRISSEHATIRFEGIPNQAPETNKPMILNGPTSRNREGSDQIDVHPRDTLSIYDGAGSRGQGKASWATTTTTNNEDDDDRYKIWRPNVGHEMSSEARMNNELQDEHLMA</sequence>
<protein>
    <submittedName>
        <fullName evidence="2">Uncharacterized protein</fullName>
    </submittedName>
</protein>
<dbReference type="Proteomes" id="UP001148838">
    <property type="component" value="Unassembled WGS sequence"/>
</dbReference>
<proteinExistence type="predicted"/>
<evidence type="ECO:0000256" key="1">
    <source>
        <dbReference type="SAM" id="MobiDB-lite"/>
    </source>
</evidence>
<name>A0ABQ8TXT5_PERAM</name>
<evidence type="ECO:0000313" key="3">
    <source>
        <dbReference type="Proteomes" id="UP001148838"/>
    </source>
</evidence>
<comment type="caution">
    <text evidence="2">The sequence shown here is derived from an EMBL/GenBank/DDBJ whole genome shotgun (WGS) entry which is preliminary data.</text>
</comment>